<reference evidence="1" key="1">
    <citation type="submission" date="2014-09" db="EMBL/GenBank/DDBJ databases">
        <authorList>
            <person name="Magalhaes I.L.F."/>
            <person name="Oliveira U."/>
            <person name="Santos F.R."/>
            <person name="Vidigal T.H.D.A."/>
            <person name="Brescovit A.D."/>
            <person name="Santos A.J."/>
        </authorList>
    </citation>
    <scope>NUCLEOTIDE SEQUENCE</scope>
    <source>
        <tissue evidence="1">Shoot tissue taken approximately 20 cm above the soil surface</tissue>
    </source>
</reference>
<dbReference type="AlphaFoldDB" id="A0A0A9EG34"/>
<proteinExistence type="predicted"/>
<evidence type="ECO:0000313" key="1">
    <source>
        <dbReference type="EMBL" id="JAD96830.1"/>
    </source>
</evidence>
<organism evidence="1">
    <name type="scientific">Arundo donax</name>
    <name type="common">Giant reed</name>
    <name type="synonym">Donax arundinaceus</name>
    <dbReference type="NCBI Taxonomy" id="35708"/>
    <lineage>
        <taxon>Eukaryota</taxon>
        <taxon>Viridiplantae</taxon>
        <taxon>Streptophyta</taxon>
        <taxon>Embryophyta</taxon>
        <taxon>Tracheophyta</taxon>
        <taxon>Spermatophyta</taxon>
        <taxon>Magnoliopsida</taxon>
        <taxon>Liliopsida</taxon>
        <taxon>Poales</taxon>
        <taxon>Poaceae</taxon>
        <taxon>PACMAD clade</taxon>
        <taxon>Arundinoideae</taxon>
        <taxon>Arundineae</taxon>
        <taxon>Arundo</taxon>
    </lineage>
</organism>
<reference evidence="1" key="2">
    <citation type="journal article" date="2015" name="Data Brief">
        <title>Shoot transcriptome of the giant reed, Arundo donax.</title>
        <authorList>
            <person name="Barrero R.A."/>
            <person name="Guerrero F.D."/>
            <person name="Moolhuijzen P."/>
            <person name="Goolsby J.A."/>
            <person name="Tidwell J."/>
            <person name="Bellgard S.E."/>
            <person name="Bellgard M.I."/>
        </authorList>
    </citation>
    <scope>NUCLEOTIDE SEQUENCE</scope>
    <source>
        <tissue evidence="1">Shoot tissue taken approximately 20 cm above the soil surface</tissue>
    </source>
</reference>
<protein>
    <submittedName>
        <fullName evidence="1">Uncharacterized protein</fullName>
    </submittedName>
</protein>
<sequence>MLAKQPSSMDEYRILAFSRSPSVAI</sequence>
<dbReference type="EMBL" id="GBRH01201065">
    <property type="protein sequence ID" value="JAD96830.1"/>
    <property type="molecule type" value="Transcribed_RNA"/>
</dbReference>
<name>A0A0A9EG34_ARUDO</name>
<accession>A0A0A9EG34</accession>